<gene>
    <name evidence="2" type="ORF">MNBD_GAMMA05-2394</name>
</gene>
<dbReference type="Pfam" id="PF11168">
    <property type="entry name" value="DUF2955"/>
    <property type="match status" value="1"/>
</dbReference>
<dbReference type="InterPro" id="IPR022604">
    <property type="entry name" value="DUF2955"/>
</dbReference>
<protein>
    <recommendedName>
        <fullName evidence="3">DUF2955 domain-containing protein</fullName>
    </recommendedName>
</protein>
<feature type="transmembrane region" description="Helical" evidence="1">
    <location>
        <begin position="102"/>
        <end position="120"/>
    </location>
</feature>
<feature type="transmembrane region" description="Helical" evidence="1">
    <location>
        <begin position="63"/>
        <end position="96"/>
    </location>
</feature>
<dbReference type="AlphaFoldDB" id="A0A3B0WX65"/>
<keyword evidence="1" id="KW-0472">Membrane</keyword>
<evidence type="ECO:0000313" key="2">
    <source>
        <dbReference type="EMBL" id="VAW55297.1"/>
    </source>
</evidence>
<feature type="transmembrane region" description="Helical" evidence="1">
    <location>
        <begin position="10"/>
        <end position="27"/>
    </location>
</feature>
<feature type="transmembrane region" description="Helical" evidence="1">
    <location>
        <begin position="186"/>
        <end position="212"/>
    </location>
</feature>
<sequence>MLSNPQNIRAIRYAIGVTIASALAFGFAWPLSFLFPVLSAVFLALPLPKFTLKQGFRNMRDTLFAFGVGFIFTQFLLPFPVVYVPLLALALFHTYYYLNRGGSFWLVLMLLLCLLLMPMLAGVHEGLAIGVLTGLVGSSWMTILLLWLAHYLVPDLPDAPVMPTPPGYQPGYSAIAAETALKSTLVALPIVIIFIANNWTSQILVMVFAAIFTLSPDLDKGKQAGINAINSTLIGGGVAFLVYWALVAVPEYFFLMLLLFFISLRFGLAINSGKPIAKFLPSAMVAMIILVNSSLAEGADFSENFVLRVLFISLAAIYVVTALKVLTAFWPENYHVRHE</sequence>
<keyword evidence="1" id="KW-0812">Transmembrane</keyword>
<name>A0A3B0WX65_9ZZZZ</name>
<accession>A0A3B0WX65</accession>
<feature type="transmembrane region" description="Helical" evidence="1">
    <location>
        <begin position="252"/>
        <end position="270"/>
    </location>
</feature>
<proteinExistence type="predicted"/>
<feature type="transmembrane region" description="Helical" evidence="1">
    <location>
        <begin position="224"/>
        <end position="246"/>
    </location>
</feature>
<keyword evidence="1" id="KW-1133">Transmembrane helix</keyword>
<dbReference type="EMBL" id="UOFE01000048">
    <property type="protein sequence ID" value="VAW55297.1"/>
    <property type="molecule type" value="Genomic_DNA"/>
</dbReference>
<feature type="transmembrane region" description="Helical" evidence="1">
    <location>
        <begin position="127"/>
        <end position="153"/>
    </location>
</feature>
<feature type="transmembrane region" description="Helical" evidence="1">
    <location>
        <begin position="279"/>
        <end position="299"/>
    </location>
</feature>
<feature type="transmembrane region" description="Helical" evidence="1">
    <location>
        <begin position="305"/>
        <end position="330"/>
    </location>
</feature>
<reference evidence="2" key="1">
    <citation type="submission" date="2018-06" db="EMBL/GenBank/DDBJ databases">
        <authorList>
            <person name="Zhirakovskaya E."/>
        </authorList>
    </citation>
    <scope>NUCLEOTIDE SEQUENCE</scope>
</reference>
<feature type="transmembrane region" description="Helical" evidence="1">
    <location>
        <begin position="33"/>
        <end position="51"/>
    </location>
</feature>
<evidence type="ECO:0000256" key="1">
    <source>
        <dbReference type="SAM" id="Phobius"/>
    </source>
</evidence>
<organism evidence="2">
    <name type="scientific">hydrothermal vent metagenome</name>
    <dbReference type="NCBI Taxonomy" id="652676"/>
    <lineage>
        <taxon>unclassified sequences</taxon>
        <taxon>metagenomes</taxon>
        <taxon>ecological metagenomes</taxon>
    </lineage>
</organism>
<evidence type="ECO:0008006" key="3">
    <source>
        <dbReference type="Google" id="ProtNLM"/>
    </source>
</evidence>